<accession>A0A0A9FB28</accession>
<proteinExistence type="predicted"/>
<evidence type="ECO:0000313" key="1">
    <source>
        <dbReference type="EMBL" id="JAE10230.1"/>
    </source>
</evidence>
<name>A0A0A9FB28_ARUDO</name>
<dbReference type="AlphaFoldDB" id="A0A0A9FB28"/>
<reference evidence="1" key="2">
    <citation type="journal article" date="2015" name="Data Brief">
        <title>Shoot transcriptome of the giant reed, Arundo donax.</title>
        <authorList>
            <person name="Barrero R.A."/>
            <person name="Guerrero F.D."/>
            <person name="Moolhuijzen P."/>
            <person name="Goolsby J.A."/>
            <person name="Tidwell J."/>
            <person name="Bellgard S.E."/>
            <person name="Bellgard M.I."/>
        </authorList>
    </citation>
    <scope>NUCLEOTIDE SEQUENCE</scope>
    <source>
        <tissue evidence="1">Shoot tissue taken approximately 20 cm above the soil surface</tissue>
    </source>
</reference>
<protein>
    <submittedName>
        <fullName evidence="1">Pco130904</fullName>
    </submittedName>
</protein>
<sequence>MLALESAATMTPLSKMKASVVVPFLFFTISLVFAWNPSKSSQVGNTMDGTSAVSAAK</sequence>
<reference evidence="1" key="1">
    <citation type="submission" date="2014-09" db="EMBL/GenBank/DDBJ databases">
        <authorList>
            <person name="Magalhaes I.L.F."/>
            <person name="Oliveira U."/>
            <person name="Santos F.R."/>
            <person name="Vidigal T.H.D.A."/>
            <person name="Brescovit A.D."/>
            <person name="Santos A.J."/>
        </authorList>
    </citation>
    <scope>NUCLEOTIDE SEQUENCE</scope>
    <source>
        <tissue evidence="1">Shoot tissue taken approximately 20 cm above the soil surface</tissue>
    </source>
</reference>
<dbReference type="EMBL" id="GBRH01187666">
    <property type="protein sequence ID" value="JAE10230.1"/>
    <property type="molecule type" value="Transcribed_RNA"/>
</dbReference>
<organism evidence="1">
    <name type="scientific">Arundo donax</name>
    <name type="common">Giant reed</name>
    <name type="synonym">Donax arundinaceus</name>
    <dbReference type="NCBI Taxonomy" id="35708"/>
    <lineage>
        <taxon>Eukaryota</taxon>
        <taxon>Viridiplantae</taxon>
        <taxon>Streptophyta</taxon>
        <taxon>Embryophyta</taxon>
        <taxon>Tracheophyta</taxon>
        <taxon>Spermatophyta</taxon>
        <taxon>Magnoliopsida</taxon>
        <taxon>Liliopsida</taxon>
        <taxon>Poales</taxon>
        <taxon>Poaceae</taxon>
        <taxon>PACMAD clade</taxon>
        <taxon>Arundinoideae</taxon>
        <taxon>Arundineae</taxon>
        <taxon>Arundo</taxon>
    </lineage>
</organism>